<dbReference type="PANTHER" id="PTHR24096">
    <property type="entry name" value="LONG-CHAIN-FATTY-ACID--COA LIGASE"/>
    <property type="match status" value="1"/>
</dbReference>
<name>A0A7R9FS32_9CRUS</name>
<dbReference type="SUPFAM" id="SSF56801">
    <property type="entry name" value="Acetyl-CoA synthetase-like"/>
    <property type="match status" value="2"/>
</dbReference>
<keyword evidence="2" id="KW-0576">Peroxisome</keyword>
<accession>A0A7R9FS32</accession>
<dbReference type="GO" id="GO:0016405">
    <property type="term" value="F:CoA-ligase activity"/>
    <property type="evidence" value="ECO:0007669"/>
    <property type="project" value="TreeGrafter"/>
</dbReference>
<dbReference type="PROSITE" id="PS00455">
    <property type="entry name" value="AMP_BINDING"/>
    <property type="match status" value="1"/>
</dbReference>
<dbReference type="EMBL" id="CAJPEV010004891">
    <property type="protein sequence ID" value="CAG0902463.1"/>
    <property type="molecule type" value="Genomic_DNA"/>
</dbReference>
<dbReference type="Pfam" id="PF13193">
    <property type="entry name" value="AMP-binding_C"/>
    <property type="match status" value="1"/>
</dbReference>
<feature type="domain" description="AMP-binding enzyme C-terminal" evidence="5">
    <location>
        <begin position="506"/>
        <end position="588"/>
    </location>
</feature>
<dbReference type="Pfam" id="PF00501">
    <property type="entry name" value="AMP-binding"/>
    <property type="match status" value="1"/>
</dbReference>
<dbReference type="OrthoDB" id="6378093at2759"/>
<evidence type="ECO:0000256" key="3">
    <source>
        <dbReference type="SAM" id="MobiDB-lite"/>
    </source>
</evidence>
<dbReference type="InterPro" id="IPR000873">
    <property type="entry name" value="AMP-dep_synth/lig_dom"/>
</dbReference>
<dbReference type="EMBL" id="LR904408">
    <property type="protein sequence ID" value="CAD7252823.1"/>
    <property type="molecule type" value="Genomic_DNA"/>
</dbReference>
<evidence type="ECO:0000259" key="4">
    <source>
        <dbReference type="Pfam" id="PF00501"/>
    </source>
</evidence>
<comment type="subcellular location">
    <subcellularLocation>
        <location evidence="1">Peroxisome</location>
    </subcellularLocation>
</comment>
<dbReference type="InterPro" id="IPR045851">
    <property type="entry name" value="AMP-bd_C_sf"/>
</dbReference>
<dbReference type="Gene3D" id="3.30.300.30">
    <property type="match status" value="1"/>
</dbReference>
<proteinExistence type="predicted"/>
<organism evidence="6">
    <name type="scientific">Darwinula stevensoni</name>
    <dbReference type="NCBI Taxonomy" id="69355"/>
    <lineage>
        <taxon>Eukaryota</taxon>
        <taxon>Metazoa</taxon>
        <taxon>Ecdysozoa</taxon>
        <taxon>Arthropoda</taxon>
        <taxon>Crustacea</taxon>
        <taxon>Oligostraca</taxon>
        <taxon>Ostracoda</taxon>
        <taxon>Podocopa</taxon>
        <taxon>Podocopida</taxon>
        <taxon>Darwinulocopina</taxon>
        <taxon>Darwinuloidea</taxon>
        <taxon>Darwinulidae</taxon>
        <taxon>Darwinula</taxon>
    </lineage>
</organism>
<dbReference type="InterPro" id="IPR020845">
    <property type="entry name" value="AMP-binding_CS"/>
</dbReference>
<evidence type="ECO:0000259" key="5">
    <source>
        <dbReference type="Pfam" id="PF13193"/>
    </source>
</evidence>
<dbReference type="PANTHER" id="PTHR24096:SF422">
    <property type="entry name" value="BCDNA.GH02901"/>
    <property type="match status" value="1"/>
</dbReference>
<dbReference type="Gene3D" id="3.40.50.12780">
    <property type="entry name" value="N-terminal domain of ligase-like"/>
    <property type="match status" value="1"/>
</dbReference>
<dbReference type="Proteomes" id="UP000677054">
    <property type="component" value="Unassembled WGS sequence"/>
</dbReference>
<gene>
    <name evidence="6" type="ORF">DSTB1V02_LOCUS12576</name>
</gene>
<feature type="domain" description="AMP-dependent synthetase/ligase" evidence="4">
    <location>
        <begin position="39"/>
        <end position="407"/>
    </location>
</feature>
<dbReference type="InterPro" id="IPR042099">
    <property type="entry name" value="ANL_N_sf"/>
</dbReference>
<feature type="compositionally biased region" description="Low complexity" evidence="3">
    <location>
        <begin position="486"/>
        <end position="500"/>
    </location>
</feature>
<evidence type="ECO:0000256" key="2">
    <source>
        <dbReference type="ARBA" id="ARBA00023140"/>
    </source>
</evidence>
<feature type="region of interest" description="Disordered" evidence="3">
    <location>
        <begin position="465"/>
        <end position="503"/>
    </location>
</feature>
<sequence>MRIRRELSTSGGVVHSPRARPVEIPEITVWRFITKCIRERLAHRGDAVWLEDARTKRRYLYSEWETLVTRAGSALTRLGLAHGDAIFIHSWNHSEYFLVLHACAAIGVTVLNVPPYDFENLSRHVEHCRPALVVCSAQDSEKVSEAMRPCRNVPQVMTFDLVSGFMCVQDLLQDDGSAFPSDVDVDPRTHVPFVFYSSGTTGPPKPILRNHVATLGFVYNLLVDPRERLGERDEVILTPMNHCHMGGILFCLWGVYAGQTVVHFSDYRQDMLVPAILEYKPTSLTLFPKDVIHLCKSQDLESLDLSHVQRISVGGATLPGSMEKDLLRKIPSVKEFIQAYGSTEAGLCTGTDKPFHKIESVGVLAPFVQAKPAFAVQVLDVETGEVLGPNEEGELCFRTPCIMMGYLNNAKETAAVLDADGWYRSGDFGYYGEDGYFYVKDRVKDIIPVYLNSRIIHLRHARGTGSRSLPRFHADRDASGHPGRPPITRRQPPITRRQPPQVSPAEIENVLYDDPAVEQVGVAGVSIPGIECQVPRAFIVLKKSCKSLQDPPAEIDFIRLVEKKMSAAYHLTGGACFVSELVTSPAGKTYRKKLREMFEGELADGTLKAADFPLHSSASTGEFSHTVVRSA</sequence>
<dbReference type="GO" id="GO:0005777">
    <property type="term" value="C:peroxisome"/>
    <property type="evidence" value="ECO:0007669"/>
    <property type="project" value="UniProtKB-SubCell"/>
</dbReference>
<dbReference type="AlphaFoldDB" id="A0A7R9FS32"/>
<evidence type="ECO:0000313" key="7">
    <source>
        <dbReference type="Proteomes" id="UP000677054"/>
    </source>
</evidence>
<protein>
    <submittedName>
        <fullName evidence="6">Uncharacterized protein</fullName>
    </submittedName>
</protein>
<evidence type="ECO:0000256" key="1">
    <source>
        <dbReference type="ARBA" id="ARBA00004275"/>
    </source>
</evidence>
<dbReference type="InterPro" id="IPR025110">
    <property type="entry name" value="AMP-bd_C"/>
</dbReference>
<evidence type="ECO:0000313" key="6">
    <source>
        <dbReference type="EMBL" id="CAD7252823.1"/>
    </source>
</evidence>
<reference evidence="6" key="1">
    <citation type="submission" date="2020-11" db="EMBL/GenBank/DDBJ databases">
        <authorList>
            <person name="Tran Van P."/>
        </authorList>
    </citation>
    <scope>NUCLEOTIDE SEQUENCE</scope>
</reference>
<keyword evidence="7" id="KW-1185">Reference proteome</keyword>